<evidence type="ECO:0000256" key="2">
    <source>
        <dbReference type="SAM" id="MobiDB-lite"/>
    </source>
</evidence>
<evidence type="ECO:0000256" key="1">
    <source>
        <dbReference type="SAM" id="Coils"/>
    </source>
</evidence>
<accession>A0A1E1WXQ3</accession>
<proteinExistence type="evidence at transcript level"/>
<dbReference type="AlphaFoldDB" id="A0A1E1WXQ3"/>
<name>A0A1E1WXQ3_9ACAR</name>
<feature type="compositionally biased region" description="Basic and acidic residues" evidence="2">
    <location>
        <begin position="1"/>
        <end position="13"/>
    </location>
</feature>
<dbReference type="EMBL" id="GFAC01007414">
    <property type="protein sequence ID" value="JAT91774.1"/>
    <property type="molecule type" value="mRNA"/>
</dbReference>
<keyword evidence="1" id="KW-0175">Coiled coil</keyword>
<feature type="compositionally biased region" description="Acidic residues" evidence="2">
    <location>
        <begin position="14"/>
        <end position="25"/>
    </location>
</feature>
<feature type="region of interest" description="Disordered" evidence="2">
    <location>
        <begin position="1"/>
        <end position="58"/>
    </location>
</feature>
<organism evidence="3">
    <name type="scientific">Amblyomma aureolatum</name>
    <dbReference type="NCBI Taxonomy" id="187763"/>
    <lineage>
        <taxon>Eukaryota</taxon>
        <taxon>Metazoa</taxon>
        <taxon>Ecdysozoa</taxon>
        <taxon>Arthropoda</taxon>
        <taxon>Chelicerata</taxon>
        <taxon>Arachnida</taxon>
        <taxon>Acari</taxon>
        <taxon>Parasitiformes</taxon>
        <taxon>Ixodida</taxon>
        <taxon>Ixodoidea</taxon>
        <taxon>Ixodidae</taxon>
        <taxon>Amblyomminae</taxon>
        <taxon>Amblyomma</taxon>
    </lineage>
</organism>
<feature type="non-terminal residue" evidence="3">
    <location>
        <position position="1"/>
    </location>
</feature>
<protein>
    <submittedName>
        <fullName evidence="3">Putative transcription factor gt-2</fullName>
    </submittedName>
</protein>
<reference evidence="3" key="1">
    <citation type="journal article" date="2017" name="Front. Cell. Infect. Microbiol.">
        <title>The Distinct Transcriptional Response of the Midgut of Amblyomma sculptum and Amblyomma aureolatum Ticks to Rickettsia rickettsii Correlates to Their Differences in Susceptibility to Infection.</title>
        <authorList>
            <person name="Martins L.A."/>
            <person name="Galletti M.F.B.M."/>
            <person name="Ribeiro J.M."/>
            <person name="Fujita A."/>
            <person name="Costa F.B."/>
            <person name="Labruna M.B."/>
            <person name="Daffre S."/>
            <person name="Fogaca A.C."/>
        </authorList>
    </citation>
    <scope>NUCLEOTIDE SEQUENCE</scope>
</reference>
<feature type="coiled-coil region" evidence="1">
    <location>
        <begin position="76"/>
        <end position="110"/>
    </location>
</feature>
<evidence type="ECO:0000313" key="3">
    <source>
        <dbReference type="EMBL" id="JAT91774.1"/>
    </source>
</evidence>
<sequence length="133" mass="14737">AHTHADAQVKLELADESCIQDEDAAMSDASSESMPWPTQQESNSDASVDPGHLHEPSVPFTSQLIEPASPSTSEILEKILDEQKQLRRSIEESNRRRHELLLRQTRLQERATEALVQIATAIKSCIKAPLSSP</sequence>
<feature type="compositionally biased region" description="Polar residues" evidence="2">
    <location>
        <begin position="36"/>
        <end position="46"/>
    </location>
</feature>